<dbReference type="Proteomes" id="UP000799439">
    <property type="component" value="Unassembled WGS sequence"/>
</dbReference>
<feature type="compositionally biased region" description="Basic and acidic residues" evidence="1">
    <location>
        <begin position="539"/>
        <end position="560"/>
    </location>
</feature>
<dbReference type="InterPro" id="IPR037523">
    <property type="entry name" value="VOC_core"/>
</dbReference>
<accession>A0A9P4IRT1</accession>
<dbReference type="OrthoDB" id="10249419at2759"/>
<proteinExistence type="predicted"/>
<dbReference type="AlphaFoldDB" id="A0A9P4IRT1"/>
<sequence>MPVSHVGLSVENIGPLSSFYASALQPLGYRYIGEREGQLGFGVNEADFFISPILPSTTRPAPIHVAFQAADTSEVRSFYACAVNAGGRPAGPPSWRGQVDQIFNAAVHDLEGNTVEVVYHPKAQAPAQAAPQAASQYQPDYRHTQVNHVTSPTRYAESPLHYTSPPSHHTPSAARSQTAKSQSTKSRSAKSQSSQSRASSDTSSEETAVTQHDSTSTQSSKPHEEKVPSKKLVGTLIGAAASAAALCAMFGMERDSSRKERAFSDDMTSHKRHRRSSRRDDESDAPSKQSFGRARTFYDVDDHTSTVQPRGTTYEAIEAAPPSSYRPSSRRDSMFSAGSKGSKSGRPVDRASFRDPFLPETVDQVTIRYRRRSSSLPPRDVSPHARSRPIDIPSQAATSTRSRPRTSSQTPSRQTQSRPPPSTRSSRTARPGNYPSAAAIPLPASHTSRATAKSTAKSTHSRMLDPDTPRTAPLDVITKSFGGRSRSSRNRLFDVDTVVPDDSISCVSSNRPTQPRRWDGNGGSVRTVPQSRRSGRGGGGREYRERDREGKRKGRERASERSWAGY</sequence>
<dbReference type="PANTHER" id="PTHR35006">
    <property type="entry name" value="GLYOXALASE FAMILY PROTEIN (AFU_ORTHOLOGUE AFUA_5G14830)"/>
    <property type="match status" value="1"/>
</dbReference>
<feature type="compositionally biased region" description="Polar residues" evidence="1">
    <location>
        <begin position="205"/>
        <end position="220"/>
    </location>
</feature>
<name>A0A9P4IRT1_9PEZI</name>
<feature type="region of interest" description="Disordered" evidence="1">
    <location>
        <begin position="153"/>
        <end position="228"/>
    </location>
</feature>
<feature type="compositionally biased region" description="Low complexity" evidence="1">
    <location>
        <begin position="394"/>
        <end position="431"/>
    </location>
</feature>
<feature type="compositionally biased region" description="Polar residues" evidence="1">
    <location>
        <begin position="445"/>
        <end position="458"/>
    </location>
</feature>
<feature type="compositionally biased region" description="Low complexity" evidence="1">
    <location>
        <begin position="175"/>
        <end position="202"/>
    </location>
</feature>
<feature type="compositionally biased region" description="Polar residues" evidence="1">
    <location>
        <begin position="164"/>
        <end position="174"/>
    </location>
</feature>
<feature type="domain" description="VOC" evidence="2">
    <location>
        <begin position="2"/>
        <end position="120"/>
    </location>
</feature>
<evidence type="ECO:0000259" key="2">
    <source>
        <dbReference type="PROSITE" id="PS51819"/>
    </source>
</evidence>
<dbReference type="EMBL" id="ML996092">
    <property type="protein sequence ID" value="KAF2148852.1"/>
    <property type="molecule type" value="Genomic_DNA"/>
</dbReference>
<evidence type="ECO:0000313" key="3">
    <source>
        <dbReference type="EMBL" id="KAF2148852.1"/>
    </source>
</evidence>
<dbReference type="InterPro" id="IPR029068">
    <property type="entry name" value="Glyas_Bleomycin-R_OHBP_Dase"/>
</dbReference>
<organism evidence="3 4">
    <name type="scientific">Myriangium duriaei CBS 260.36</name>
    <dbReference type="NCBI Taxonomy" id="1168546"/>
    <lineage>
        <taxon>Eukaryota</taxon>
        <taxon>Fungi</taxon>
        <taxon>Dikarya</taxon>
        <taxon>Ascomycota</taxon>
        <taxon>Pezizomycotina</taxon>
        <taxon>Dothideomycetes</taxon>
        <taxon>Dothideomycetidae</taxon>
        <taxon>Myriangiales</taxon>
        <taxon>Myriangiaceae</taxon>
        <taxon>Myriangium</taxon>
    </lineage>
</organism>
<gene>
    <name evidence="3" type="ORF">K461DRAFT_53663</name>
</gene>
<evidence type="ECO:0000256" key="1">
    <source>
        <dbReference type="SAM" id="MobiDB-lite"/>
    </source>
</evidence>
<feature type="region of interest" description="Disordered" evidence="1">
    <location>
        <begin position="502"/>
        <end position="566"/>
    </location>
</feature>
<dbReference type="PANTHER" id="PTHR35006:SF3">
    <property type="entry name" value="GLYOXALASE FAMILY PROTEIN (AFU_ORTHOLOGUE AFUA_3G06020)"/>
    <property type="match status" value="1"/>
</dbReference>
<comment type="caution">
    <text evidence="3">The sequence shown here is derived from an EMBL/GenBank/DDBJ whole genome shotgun (WGS) entry which is preliminary data.</text>
</comment>
<protein>
    <recommendedName>
        <fullName evidence="2">VOC domain-containing protein</fullName>
    </recommendedName>
</protein>
<dbReference type="PROSITE" id="PS51819">
    <property type="entry name" value="VOC"/>
    <property type="match status" value="1"/>
</dbReference>
<keyword evidence="4" id="KW-1185">Reference proteome</keyword>
<reference evidence="3" key="1">
    <citation type="journal article" date="2020" name="Stud. Mycol.">
        <title>101 Dothideomycetes genomes: a test case for predicting lifestyles and emergence of pathogens.</title>
        <authorList>
            <person name="Haridas S."/>
            <person name="Albert R."/>
            <person name="Binder M."/>
            <person name="Bloem J."/>
            <person name="Labutti K."/>
            <person name="Salamov A."/>
            <person name="Andreopoulos B."/>
            <person name="Baker S."/>
            <person name="Barry K."/>
            <person name="Bills G."/>
            <person name="Bluhm B."/>
            <person name="Cannon C."/>
            <person name="Castanera R."/>
            <person name="Culley D."/>
            <person name="Daum C."/>
            <person name="Ezra D."/>
            <person name="Gonzalez J."/>
            <person name="Henrissat B."/>
            <person name="Kuo A."/>
            <person name="Liang C."/>
            <person name="Lipzen A."/>
            <person name="Lutzoni F."/>
            <person name="Magnuson J."/>
            <person name="Mondo S."/>
            <person name="Nolan M."/>
            <person name="Ohm R."/>
            <person name="Pangilinan J."/>
            <person name="Park H.-J."/>
            <person name="Ramirez L."/>
            <person name="Alfaro M."/>
            <person name="Sun H."/>
            <person name="Tritt A."/>
            <person name="Yoshinaga Y."/>
            <person name="Zwiers L.-H."/>
            <person name="Turgeon B."/>
            <person name="Goodwin S."/>
            <person name="Spatafora J."/>
            <person name="Crous P."/>
            <person name="Grigoriev I."/>
        </authorList>
    </citation>
    <scope>NUCLEOTIDE SEQUENCE</scope>
    <source>
        <strain evidence="3">CBS 260.36</strain>
    </source>
</reference>
<feature type="region of interest" description="Disordered" evidence="1">
    <location>
        <begin position="254"/>
        <end position="489"/>
    </location>
</feature>
<feature type="compositionally biased region" description="Basic and acidic residues" evidence="1">
    <location>
        <begin position="254"/>
        <end position="269"/>
    </location>
</feature>
<dbReference type="Gene3D" id="3.10.180.10">
    <property type="entry name" value="2,3-Dihydroxybiphenyl 1,2-Dioxygenase, domain 1"/>
    <property type="match status" value="1"/>
</dbReference>
<dbReference type="SUPFAM" id="SSF54593">
    <property type="entry name" value="Glyoxalase/Bleomycin resistance protein/Dihydroxybiphenyl dioxygenase"/>
    <property type="match status" value="1"/>
</dbReference>
<evidence type="ECO:0000313" key="4">
    <source>
        <dbReference type="Proteomes" id="UP000799439"/>
    </source>
</evidence>